<sequence length="80" mass="9255">MSRLVVRTANEPSEVKIQDKSIWICRCGLSKNPLGLCDKSHKKTLDEKKDTMYVYKDDGSRYEVEEDCECSCGDYNKIKE</sequence>
<dbReference type="GO" id="GO:0051537">
    <property type="term" value="F:2 iron, 2 sulfur cluster binding"/>
    <property type="evidence" value="ECO:0007669"/>
    <property type="project" value="UniProtKB-KW"/>
</dbReference>
<evidence type="ECO:0000256" key="1">
    <source>
        <dbReference type="ARBA" id="ARBA00022714"/>
    </source>
</evidence>
<keyword evidence="3" id="KW-0408">Iron</keyword>
<dbReference type="STRING" id="1618350.UR67_C0001G0150"/>
<dbReference type="SMART" id="SM00704">
    <property type="entry name" value="ZnF_CDGSH"/>
    <property type="match status" value="1"/>
</dbReference>
<dbReference type="InterPro" id="IPR042216">
    <property type="entry name" value="MitoNEET_CISD"/>
</dbReference>
<protein>
    <recommendedName>
        <fullName evidence="5">Iron-binding zinc finger CDGSH type domain-containing protein</fullName>
    </recommendedName>
</protein>
<keyword evidence="1" id="KW-0001">2Fe-2S</keyword>
<dbReference type="Gene3D" id="3.40.5.90">
    <property type="entry name" value="CDGSH iron-sulfur domain, mitoNEET-type"/>
    <property type="match status" value="1"/>
</dbReference>
<organism evidence="6 7">
    <name type="scientific">candidate division CPR3 bacterium GW2011_GWF2_35_18</name>
    <dbReference type="NCBI Taxonomy" id="1618350"/>
    <lineage>
        <taxon>Bacteria</taxon>
        <taxon>Bacteria division CPR3</taxon>
    </lineage>
</organism>
<proteinExistence type="predicted"/>
<comment type="caution">
    <text evidence="6">The sequence shown here is derived from an EMBL/GenBank/DDBJ whole genome shotgun (WGS) entry which is preliminary data.</text>
</comment>
<evidence type="ECO:0000256" key="4">
    <source>
        <dbReference type="ARBA" id="ARBA00023014"/>
    </source>
</evidence>
<evidence type="ECO:0000256" key="3">
    <source>
        <dbReference type="ARBA" id="ARBA00023004"/>
    </source>
</evidence>
<dbReference type="Proteomes" id="UP000034581">
    <property type="component" value="Unassembled WGS sequence"/>
</dbReference>
<name>A0A0G0C2G3_UNCC3</name>
<dbReference type="EMBL" id="LBQB01000001">
    <property type="protein sequence ID" value="KKP70241.1"/>
    <property type="molecule type" value="Genomic_DNA"/>
</dbReference>
<evidence type="ECO:0000313" key="7">
    <source>
        <dbReference type="Proteomes" id="UP000034581"/>
    </source>
</evidence>
<gene>
    <name evidence="6" type="ORF">UR67_C0001G0150</name>
</gene>
<keyword evidence="2" id="KW-0479">Metal-binding</keyword>
<keyword evidence="4" id="KW-0411">Iron-sulfur</keyword>
<feature type="domain" description="Iron-binding zinc finger CDGSH type" evidence="5">
    <location>
        <begin position="10"/>
        <end position="47"/>
    </location>
</feature>
<accession>A0A0G0C2G3</accession>
<dbReference type="GO" id="GO:0046872">
    <property type="term" value="F:metal ion binding"/>
    <property type="evidence" value="ECO:0007669"/>
    <property type="project" value="UniProtKB-KW"/>
</dbReference>
<reference evidence="6 7" key="1">
    <citation type="journal article" date="2015" name="Nature">
        <title>rRNA introns, odd ribosomes, and small enigmatic genomes across a large radiation of phyla.</title>
        <authorList>
            <person name="Brown C.T."/>
            <person name="Hug L.A."/>
            <person name="Thomas B.C."/>
            <person name="Sharon I."/>
            <person name="Castelle C.J."/>
            <person name="Singh A."/>
            <person name="Wilkins M.J."/>
            <person name="Williams K.H."/>
            <person name="Banfield J.F."/>
        </authorList>
    </citation>
    <scope>NUCLEOTIDE SEQUENCE [LARGE SCALE GENOMIC DNA]</scope>
</reference>
<evidence type="ECO:0000259" key="5">
    <source>
        <dbReference type="SMART" id="SM00704"/>
    </source>
</evidence>
<evidence type="ECO:0000313" key="6">
    <source>
        <dbReference type="EMBL" id="KKP70241.1"/>
    </source>
</evidence>
<dbReference type="AlphaFoldDB" id="A0A0G0C2G3"/>
<evidence type="ECO:0000256" key="2">
    <source>
        <dbReference type="ARBA" id="ARBA00022723"/>
    </source>
</evidence>
<dbReference type="InterPro" id="IPR018967">
    <property type="entry name" value="FeS-contain_CDGSH-typ"/>
</dbReference>
<dbReference type="GO" id="GO:0005737">
    <property type="term" value="C:cytoplasm"/>
    <property type="evidence" value="ECO:0007669"/>
    <property type="project" value="UniProtKB-ARBA"/>
</dbReference>